<reference evidence="2 3" key="1">
    <citation type="journal article" date="2019" name="Commun. Biol.">
        <title>The bagworm genome reveals a unique fibroin gene that provides high tensile strength.</title>
        <authorList>
            <person name="Kono N."/>
            <person name="Nakamura H."/>
            <person name="Ohtoshi R."/>
            <person name="Tomita M."/>
            <person name="Numata K."/>
            <person name="Arakawa K."/>
        </authorList>
    </citation>
    <scope>NUCLEOTIDE SEQUENCE [LARGE SCALE GENOMIC DNA]</scope>
</reference>
<name>A0A4C2AGC4_EUMVA</name>
<dbReference type="EMBL" id="BGZK01003119">
    <property type="protein sequence ID" value="GBP98313.1"/>
    <property type="molecule type" value="Genomic_DNA"/>
</dbReference>
<accession>A0A4C2AGC4</accession>
<feature type="compositionally biased region" description="Low complexity" evidence="1">
    <location>
        <begin position="109"/>
        <end position="124"/>
    </location>
</feature>
<feature type="region of interest" description="Disordered" evidence="1">
    <location>
        <begin position="96"/>
        <end position="205"/>
    </location>
</feature>
<sequence length="205" mass="22096">VADWFAVSVMTYLVTTPIALLVEYPFTQLYRIFATTKPAGGVEAKLKDRRIVNKLGRSRVGVWVGGGRGGQLFPSLEIVCSTIHYAPFIRSELKKSDKTPRPEAGYAHSDSTGATSNSTTSSPSLGAGEADDPAAVVGVPSNDRTALEEVNWDDQEGSPEVDPDSSESDREVDESWLAPSKVPSDNRLSTSQPGQRAMVIKRPTD</sequence>
<evidence type="ECO:0000256" key="1">
    <source>
        <dbReference type="SAM" id="MobiDB-lite"/>
    </source>
</evidence>
<feature type="non-terminal residue" evidence="2">
    <location>
        <position position="1"/>
    </location>
</feature>
<comment type="caution">
    <text evidence="2">The sequence shown here is derived from an EMBL/GenBank/DDBJ whole genome shotgun (WGS) entry which is preliminary data.</text>
</comment>
<keyword evidence="3" id="KW-1185">Reference proteome</keyword>
<dbReference type="AlphaFoldDB" id="A0A4C2AGC4"/>
<feature type="compositionally biased region" description="Acidic residues" evidence="1">
    <location>
        <begin position="150"/>
        <end position="174"/>
    </location>
</feature>
<protein>
    <submittedName>
        <fullName evidence="2">Uncharacterized protein</fullName>
    </submittedName>
</protein>
<proteinExistence type="predicted"/>
<evidence type="ECO:0000313" key="3">
    <source>
        <dbReference type="Proteomes" id="UP000299102"/>
    </source>
</evidence>
<evidence type="ECO:0000313" key="2">
    <source>
        <dbReference type="EMBL" id="GBP98313.1"/>
    </source>
</evidence>
<dbReference type="Proteomes" id="UP000299102">
    <property type="component" value="Unassembled WGS sequence"/>
</dbReference>
<organism evidence="2 3">
    <name type="scientific">Eumeta variegata</name>
    <name type="common">Bagworm moth</name>
    <name type="synonym">Eumeta japonica</name>
    <dbReference type="NCBI Taxonomy" id="151549"/>
    <lineage>
        <taxon>Eukaryota</taxon>
        <taxon>Metazoa</taxon>
        <taxon>Ecdysozoa</taxon>
        <taxon>Arthropoda</taxon>
        <taxon>Hexapoda</taxon>
        <taxon>Insecta</taxon>
        <taxon>Pterygota</taxon>
        <taxon>Neoptera</taxon>
        <taxon>Endopterygota</taxon>
        <taxon>Lepidoptera</taxon>
        <taxon>Glossata</taxon>
        <taxon>Ditrysia</taxon>
        <taxon>Tineoidea</taxon>
        <taxon>Psychidae</taxon>
        <taxon>Oiketicinae</taxon>
        <taxon>Eumeta</taxon>
    </lineage>
</organism>
<gene>
    <name evidence="2" type="ORF">EVAR_62636_1</name>
</gene>